<evidence type="ECO:0000256" key="1">
    <source>
        <dbReference type="SAM" id="SignalP"/>
    </source>
</evidence>
<evidence type="ECO:0000313" key="3">
    <source>
        <dbReference type="Proteomes" id="UP000245506"/>
    </source>
</evidence>
<feature type="signal peptide" evidence="1">
    <location>
        <begin position="1"/>
        <end position="27"/>
    </location>
</feature>
<keyword evidence="3" id="KW-1185">Reference proteome</keyword>
<sequence>MIKNKQSRNLINYLMVFFLLISGPVLAAAPAAGTVIKNQATATYKDSSGIEQTTTSNLVETLIQQVGAFALEQSQSRYGIADQVTSFPHILTNTGNGDDSFTLGASDNTGDTFDFDSINIYPDANQDGVADSNTPITTTGVLAAGESFYFVVSAKVPLTALDGNTGEFDVTGTSEFDPTLQTIINTDEVIVSDKAVITVTKSISANSGEAGTGPYTVTLTYGNQSTSDATDVTLIDELPVGMTYVDGSAEWSLTGSAVVLTDANPGDAQGVGTDTVVYCAYDTSCTNIEDQVTAVIAQVISGDSGTISFQVELDSDIDAQTLLNTGEFSYNNGSVVIADQETNTVPLEVISTPGVVANGSDTINTEGAEEPVNQATGTLGSTVAFDNIIWNRGNSTDTFDISVDEVASTFPAGTTFTLYQSDGFTPLLDTDNSSVADTGPLGAGEFYNVVLKAKLPMTGSSVGDNSGLGFDVTKTATSTTDPSITSSVTDHLVEITGSGVDITNVAAIGGAGVKGEGIGPETTAQTQLVFAPGESGVFQLYINNISDVADSFDLSYSKDDPFAKGSLPAGWGVSFHVDAGATDCSVLGPVVSNTSIIAPNTSKLICAQVSVAAGTAFDGNAVSIYFKAESPLTGVSDIKHDAVYLTADHRLILEPDHHAQVEPGGTQTYVHNLHNPGNTTFTDITLAATDTLSAEGWTTKLYEDTDGDGVLSSADQPVGTYTLAPGETQIIFAKVFAPSSAPLGATNLTGITASGSTDAGGSTPVVVTVSAQDMTYVAKSNMTIAKRQGPDANCDGAVDSGFSFSFDTFQAGPNTCVLYQLTATNQSAGLAVNVRIDDSIPEFTTHFTNGGTLPVITVGTITTQPPEGDTGMVAGNAGNVIAGDAVSLTFGVRVE</sequence>
<dbReference type="Proteomes" id="UP000245506">
    <property type="component" value="Unassembled WGS sequence"/>
</dbReference>
<reference evidence="2 3" key="1">
    <citation type="submission" date="2018-05" db="EMBL/GenBank/DDBJ databases">
        <title>Leucothrix arctica sp. nov., isolated from Arctic seawater.</title>
        <authorList>
            <person name="Choi A."/>
            <person name="Baek K."/>
        </authorList>
    </citation>
    <scope>NUCLEOTIDE SEQUENCE [LARGE SCALE GENOMIC DNA]</scope>
    <source>
        <strain evidence="2 3">IMCC9719</strain>
    </source>
</reference>
<gene>
    <name evidence="2" type="ORF">DKT75_03055</name>
</gene>
<dbReference type="EMBL" id="QGKL01000010">
    <property type="protein sequence ID" value="PWQ98798.1"/>
    <property type="molecule type" value="Genomic_DNA"/>
</dbReference>
<keyword evidence="1" id="KW-0732">Signal</keyword>
<accession>A0A317CJR3</accession>
<dbReference type="RefSeq" id="WP_109821954.1">
    <property type="nucleotide sequence ID" value="NZ_QGKL01000010.1"/>
</dbReference>
<dbReference type="AlphaFoldDB" id="A0A317CJR3"/>
<feature type="chain" id="PRO_5016462326" description="DUF11 domain-containing protein" evidence="1">
    <location>
        <begin position="28"/>
        <end position="895"/>
    </location>
</feature>
<dbReference type="InterPro" id="IPR047589">
    <property type="entry name" value="DUF11_rpt"/>
</dbReference>
<evidence type="ECO:0008006" key="4">
    <source>
        <dbReference type="Google" id="ProtNLM"/>
    </source>
</evidence>
<organism evidence="2 3">
    <name type="scientific">Leucothrix arctica</name>
    <dbReference type="NCBI Taxonomy" id="1481894"/>
    <lineage>
        <taxon>Bacteria</taxon>
        <taxon>Pseudomonadati</taxon>
        <taxon>Pseudomonadota</taxon>
        <taxon>Gammaproteobacteria</taxon>
        <taxon>Thiotrichales</taxon>
        <taxon>Thiotrichaceae</taxon>
        <taxon>Leucothrix</taxon>
    </lineage>
</organism>
<proteinExistence type="predicted"/>
<dbReference type="NCBIfam" id="TIGR01451">
    <property type="entry name" value="B_ant_repeat"/>
    <property type="match status" value="1"/>
</dbReference>
<evidence type="ECO:0000313" key="2">
    <source>
        <dbReference type="EMBL" id="PWQ98798.1"/>
    </source>
</evidence>
<comment type="caution">
    <text evidence="2">The sequence shown here is derived from an EMBL/GenBank/DDBJ whole genome shotgun (WGS) entry which is preliminary data.</text>
</comment>
<name>A0A317CJR3_9GAMM</name>
<dbReference type="OrthoDB" id="28777at2"/>
<protein>
    <recommendedName>
        <fullName evidence="4">DUF11 domain-containing protein</fullName>
    </recommendedName>
</protein>